<name>A0A699JYY9_TANCI</name>
<dbReference type="GO" id="GO:0003676">
    <property type="term" value="F:nucleic acid binding"/>
    <property type="evidence" value="ECO:0007669"/>
    <property type="project" value="InterPro"/>
</dbReference>
<dbReference type="Gene3D" id="4.10.60.10">
    <property type="entry name" value="Zinc finger, CCHC-type"/>
    <property type="match status" value="1"/>
</dbReference>
<dbReference type="GO" id="GO:0004190">
    <property type="term" value="F:aspartic-type endopeptidase activity"/>
    <property type="evidence" value="ECO:0007669"/>
    <property type="project" value="InterPro"/>
</dbReference>
<dbReference type="InterPro" id="IPR021109">
    <property type="entry name" value="Peptidase_aspartic_dom_sf"/>
</dbReference>
<dbReference type="Pfam" id="PF03732">
    <property type="entry name" value="Retrotrans_gag"/>
    <property type="match status" value="1"/>
</dbReference>
<accession>A0A699JYY9</accession>
<dbReference type="CDD" id="cd00303">
    <property type="entry name" value="retropepsin_like"/>
    <property type="match status" value="1"/>
</dbReference>
<feature type="region of interest" description="Disordered" evidence="2">
    <location>
        <begin position="191"/>
        <end position="213"/>
    </location>
</feature>
<keyword evidence="1" id="KW-0479">Metal-binding</keyword>
<dbReference type="AlphaFoldDB" id="A0A699JYY9"/>
<dbReference type="PANTHER" id="PTHR15503">
    <property type="entry name" value="LDOC1 RELATED"/>
    <property type="match status" value="1"/>
</dbReference>
<gene>
    <name evidence="4" type="ORF">Tci_637544</name>
</gene>
<dbReference type="SUPFAM" id="SSF50630">
    <property type="entry name" value="Acid proteases"/>
    <property type="match status" value="1"/>
</dbReference>
<dbReference type="GO" id="GO:0006508">
    <property type="term" value="P:proteolysis"/>
    <property type="evidence" value="ECO:0007669"/>
    <property type="project" value="InterPro"/>
</dbReference>
<feature type="region of interest" description="Disordered" evidence="2">
    <location>
        <begin position="24"/>
        <end position="60"/>
    </location>
</feature>
<dbReference type="Pfam" id="PF08284">
    <property type="entry name" value="RVP_2"/>
    <property type="match status" value="1"/>
</dbReference>
<keyword evidence="1" id="KW-0862">Zinc</keyword>
<evidence type="ECO:0000259" key="3">
    <source>
        <dbReference type="PROSITE" id="PS50158"/>
    </source>
</evidence>
<dbReference type="PROSITE" id="PS00141">
    <property type="entry name" value="ASP_PROTEASE"/>
    <property type="match status" value="1"/>
</dbReference>
<organism evidence="4">
    <name type="scientific">Tanacetum cinerariifolium</name>
    <name type="common">Dalmatian daisy</name>
    <name type="synonym">Chrysanthemum cinerariifolium</name>
    <dbReference type="NCBI Taxonomy" id="118510"/>
    <lineage>
        <taxon>Eukaryota</taxon>
        <taxon>Viridiplantae</taxon>
        <taxon>Streptophyta</taxon>
        <taxon>Embryophyta</taxon>
        <taxon>Tracheophyta</taxon>
        <taxon>Spermatophyta</taxon>
        <taxon>Magnoliopsida</taxon>
        <taxon>eudicotyledons</taxon>
        <taxon>Gunneridae</taxon>
        <taxon>Pentapetalae</taxon>
        <taxon>asterids</taxon>
        <taxon>campanulids</taxon>
        <taxon>Asterales</taxon>
        <taxon>Asteraceae</taxon>
        <taxon>Asteroideae</taxon>
        <taxon>Anthemideae</taxon>
        <taxon>Anthemidinae</taxon>
        <taxon>Tanacetum</taxon>
    </lineage>
</organism>
<evidence type="ECO:0000256" key="2">
    <source>
        <dbReference type="SAM" id="MobiDB-lite"/>
    </source>
</evidence>
<dbReference type="GO" id="GO:0008270">
    <property type="term" value="F:zinc ion binding"/>
    <property type="evidence" value="ECO:0007669"/>
    <property type="project" value="UniProtKB-KW"/>
</dbReference>
<proteinExistence type="predicted"/>
<dbReference type="SMART" id="SM00343">
    <property type="entry name" value="ZnF_C2HC"/>
    <property type="match status" value="1"/>
</dbReference>
<dbReference type="InterPro" id="IPR001878">
    <property type="entry name" value="Znf_CCHC"/>
</dbReference>
<dbReference type="PROSITE" id="PS50158">
    <property type="entry name" value="ZF_CCHC"/>
    <property type="match status" value="1"/>
</dbReference>
<evidence type="ECO:0000256" key="1">
    <source>
        <dbReference type="PROSITE-ProRule" id="PRU00047"/>
    </source>
</evidence>
<evidence type="ECO:0000313" key="4">
    <source>
        <dbReference type="EMBL" id="GFA65572.1"/>
    </source>
</evidence>
<dbReference type="EMBL" id="BKCJ010463006">
    <property type="protein sequence ID" value="GFA65572.1"/>
    <property type="molecule type" value="Genomic_DNA"/>
</dbReference>
<dbReference type="InterPro" id="IPR032567">
    <property type="entry name" value="RTL1-rel"/>
</dbReference>
<reference evidence="4" key="1">
    <citation type="journal article" date="2019" name="Sci. Rep.">
        <title>Draft genome of Tanacetum cinerariifolium, the natural source of mosquito coil.</title>
        <authorList>
            <person name="Yamashiro T."/>
            <person name="Shiraishi A."/>
            <person name="Satake H."/>
            <person name="Nakayama K."/>
        </authorList>
    </citation>
    <scope>NUCLEOTIDE SEQUENCE</scope>
</reference>
<dbReference type="InterPro" id="IPR036875">
    <property type="entry name" value="Znf_CCHC_sf"/>
</dbReference>
<dbReference type="SUPFAM" id="SSF57756">
    <property type="entry name" value="Retrovirus zinc finger-like domains"/>
    <property type="match status" value="1"/>
</dbReference>
<dbReference type="InterPro" id="IPR005162">
    <property type="entry name" value="Retrotrans_gag_dom"/>
</dbReference>
<keyword evidence="1" id="KW-0863">Zinc-finger</keyword>
<sequence length="510" mass="57128">MTREAVNELIERRVAEALEARDTARNLEPLVEGGGEQENENRGNGNGENENENGNGRGGGNGHNFGGLISRECIYQDFLKCQPLNFNGTKGVVGLTRWCEKMETVFHISTCLQKYQVKSVCPRNEIKKMETELWNLTVKENDLTAYARRFQELVLLCTRMVPDEEDKVGRLIGGLPDNIQKLKGYVRNAKSKRRFNNNPRDNRGQQRAFKRQNIRGQNVARAYTARSNERKGYVGSLFYCNKCRLHHEGLCTVRCENGKRVGHLSRDYTTSVAPNTQRAAVRNQSSIVCYECGRPGHFKKDCPMLRNQNCGNKTRNKTGSNEATIKAYAIGGGANSDSNVVTGTFILNNYYASMLFDSGADRSFVSSTFSALLDVAPSTLNTSYAVELADGRISKTNVILRGCTLGLFGHPFAIDLMPVKLGSFDVIIGIDWLAKYHTLIVFDEKIVPIPYGDEVLIIQVYLAQVTSKKAEEKSEEKRLKDVPIVREFLEVFPEDLPGLPPARQVEFKST</sequence>
<comment type="caution">
    <text evidence="4">The sequence shown here is derived from an EMBL/GenBank/DDBJ whole genome shotgun (WGS) entry which is preliminary data.</text>
</comment>
<dbReference type="Pfam" id="PF00098">
    <property type="entry name" value="zf-CCHC"/>
    <property type="match status" value="1"/>
</dbReference>
<dbReference type="InterPro" id="IPR001969">
    <property type="entry name" value="Aspartic_peptidase_AS"/>
</dbReference>
<dbReference type="Gene3D" id="2.40.70.10">
    <property type="entry name" value="Acid Proteases"/>
    <property type="match status" value="1"/>
</dbReference>
<dbReference type="PANTHER" id="PTHR15503:SF45">
    <property type="entry name" value="RNA-DIRECTED DNA POLYMERASE HOMOLOG"/>
    <property type="match status" value="1"/>
</dbReference>
<protein>
    <recommendedName>
        <fullName evidence="3">CCHC-type domain-containing protein</fullName>
    </recommendedName>
</protein>
<feature type="domain" description="CCHC-type" evidence="3">
    <location>
        <begin position="289"/>
        <end position="303"/>
    </location>
</feature>